<gene>
    <name evidence="3" type="ORF">PGLA1383_LOCUS26268</name>
</gene>
<dbReference type="SUPFAM" id="SSF55797">
    <property type="entry name" value="PR-1-like"/>
    <property type="match status" value="1"/>
</dbReference>
<keyword evidence="4" id="KW-1185">Reference proteome</keyword>
<dbReference type="OrthoDB" id="410833at2759"/>
<evidence type="ECO:0000313" key="3">
    <source>
        <dbReference type="EMBL" id="CAE8608406.1"/>
    </source>
</evidence>
<reference evidence="3" key="1">
    <citation type="submission" date="2021-02" db="EMBL/GenBank/DDBJ databases">
        <authorList>
            <person name="Dougan E. K."/>
            <person name="Rhodes N."/>
            <person name="Thang M."/>
            <person name="Chan C."/>
        </authorList>
    </citation>
    <scope>NUCLEOTIDE SEQUENCE</scope>
</reference>
<feature type="domain" description="SCP" evidence="2">
    <location>
        <begin position="27"/>
        <end position="187"/>
    </location>
</feature>
<dbReference type="InterPro" id="IPR014044">
    <property type="entry name" value="CAP_dom"/>
</dbReference>
<dbReference type="PANTHER" id="PTHR31157:SF1">
    <property type="entry name" value="SCP DOMAIN-CONTAINING PROTEIN"/>
    <property type="match status" value="1"/>
</dbReference>
<accession>A0A813FD52</accession>
<dbReference type="InterPro" id="IPR035940">
    <property type="entry name" value="CAP_sf"/>
</dbReference>
<evidence type="ECO:0000259" key="2">
    <source>
        <dbReference type="Pfam" id="PF00188"/>
    </source>
</evidence>
<dbReference type="Proteomes" id="UP000654075">
    <property type="component" value="Unassembled WGS sequence"/>
</dbReference>
<comment type="caution">
    <text evidence="3">The sequence shown here is derived from an EMBL/GenBank/DDBJ whole genome shotgun (WGS) entry which is preliminary data.</text>
</comment>
<name>A0A813FD52_POLGL</name>
<feature type="compositionally biased region" description="Polar residues" evidence="1">
    <location>
        <begin position="602"/>
        <end position="614"/>
    </location>
</feature>
<feature type="region of interest" description="Disordered" evidence="1">
    <location>
        <begin position="598"/>
        <end position="618"/>
    </location>
</feature>
<evidence type="ECO:0000256" key="1">
    <source>
        <dbReference type="SAM" id="MobiDB-lite"/>
    </source>
</evidence>
<dbReference type="CDD" id="cd05379">
    <property type="entry name" value="CAP_bacterial"/>
    <property type="match status" value="1"/>
</dbReference>
<sequence length="944" mass="104565">MEPSNGGAAGSTQSEAANLARAIADEINTLRRDPRKYAEKMLELEGCYRAKTLTYPYSETQLVTSDGISSLKDCLEDLLGAAPLPAVMISQAMCGACEQHLADMDENGFCSHVGFCGSTPEARLTEIGEHREQCGENISFGLQHAKEIVYHMLLDDGSPERGHRANLLNADFHFLGVAFGKHSSAQTSAVVLFADHFKARQATNTQIMLNVIAGARGDQTLRAEIDNSVAGEVAASKAWDRLMQDLKPAHLDVASHILKAVQHADKPRIHRATRAVEQKYAVGSLLPKPGTDPSIVRAFVHRVDLDHDDGLVESEIAALNHKFQLHLDLEHITDMFDAILALRPPGGRLNRKVGWAEVFGEVQSLKVWVPVVDVHVELGSDKYQLTMEADVLASWCQEVYAEYSHVCDGLALPQRPASSGSDALNRSKPSPRNNRAAARMSELNAFLKSVLTARLTTTGLPLQREAVVQRLLKKPKHAQDARDEAGNVCEFLGAVCMSKRRLWAYHSRPFRETWLRLMSAAGLDPQEPKSVGDPASSRPIETHIQDELSKIQGWNFARSDAARPGTLQQSIGKNVSPSKLGKPKLQVRELAVGVQVRGPGAASTNRSLGKSGTMQPWEEKRHQTESLVNSCMLGDTASPGQFSPIEKYLASTSVDVPLSSLPEVAYSFEARRQFQEVLAKQQRASDERKFLATDPSPQFRSSMRGVGPTSLSAPGGVRGHFHNTSAVQAASGSHGWPQSLDVKWEGHHIDHSKSEPVFADPKMSRMTAQERHAQFSCYINKHIPDCAKMKQLRSEDQVPDVDKWKKSTPHEFRDEVPQRHGKFGRRAYEPQVRDRHAENPHGISQIENTPLEEFTRHQGRVDEFLHRSLPPGQSRHFEQHQPQAYQPGKWQEMANRAPVNCVVDGALKYTAHGYGQTRHTDRTDYKLYTRPLGASQMDRGLPLA</sequence>
<proteinExistence type="predicted"/>
<dbReference type="OMA" id="CSTHEDY"/>
<dbReference type="EMBL" id="CAJNNV010022940">
    <property type="protein sequence ID" value="CAE8608406.1"/>
    <property type="molecule type" value="Genomic_DNA"/>
</dbReference>
<protein>
    <recommendedName>
        <fullName evidence="2">SCP domain-containing protein</fullName>
    </recommendedName>
</protein>
<dbReference type="Pfam" id="PF00188">
    <property type="entry name" value="CAP"/>
    <property type="match status" value="1"/>
</dbReference>
<dbReference type="AlphaFoldDB" id="A0A813FD52"/>
<dbReference type="PANTHER" id="PTHR31157">
    <property type="entry name" value="SCP DOMAIN-CONTAINING PROTEIN"/>
    <property type="match status" value="1"/>
</dbReference>
<evidence type="ECO:0000313" key="4">
    <source>
        <dbReference type="Proteomes" id="UP000654075"/>
    </source>
</evidence>
<organism evidence="3 4">
    <name type="scientific">Polarella glacialis</name>
    <name type="common">Dinoflagellate</name>
    <dbReference type="NCBI Taxonomy" id="89957"/>
    <lineage>
        <taxon>Eukaryota</taxon>
        <taxon>Sar</taxon>
        <taxon>Alveolata</taxon>
        <taxon>Dinophyceae</taxon>
        <taxon>Suessiales</taxon>
        <taxon>Suessiaceae</taxon>
        <taxon>Polarella</taxon>
    </lineage>
</organism>
<dbReference type="Gene3D" id="3.40.33.10">
    <property type="entry name" value="CAP"/>
    <property type="match status" value="1"/>
</dbReference>